<dbReference type="OMA" id="MALAWEF"/>
<evidence type="ECO:0000313" key="3">
    <source>
        <dbReference type="Proteomes" id="UP000236394"/>
    </source>
</evidence>
<keyword evidence="1" id="KW-0472">Membrane</keyword>
<feature type="transmembrane region" description="Helical" evidence="1">
    <location>
        <begin position="107"/>
        <end position="132"/>
    </location>
</feature>
<keyword evidence="1" id="KW-0812">Transmembrane</keyword>
<dbReference type="RefSeq" id="WP_012993774.1">
    <property type="nucleotide sequence ID" value="NZ_NBZD01000001.1"/>
</dbReference>
<reference evidence="3" key="1">
    <citation type="submission" date="2017-04" db="EMBL/GenBank/DDBJ databases">
        <authorList>
            <person name="Bumgarner R.E."/>
            <person name="Fredricks D.N."/>
            <person name="Srinivasan S."/>
        </authorList>
    </citation>
    <scope>NUCLEOTIDE SEQUENCE [LARGE SCALE GENOMIC DNA]</scope>
    <source>
        <strain evidence="3">KA00405</strain>
    </source>
</reference>
<dbReference type="Proteomes" id="UP000236394">
    <property type="component" value="Unassembled WGS sequence"/>
</dbReference>
<feature type="transmembrane region" description="Helical" evidence="1">
    <location>
        <begin position="173"/>
        <end position="192"/>
    </location>
</feature>
<protein>
    <recommendedName>
        <fullName evidence="4">DUF624 domain-containing protein</fullName>
    </recommendedName>
</protein>
<name>A0A2J8B3L4_9FIRM</name>
<feature type="transmembrane region" description="Helical" evidence="1">
    <location>
        <begin position="73"/>
        <end position="92"/>
    </location>
</feature>
<evidence type="ECO:0000313" key="2">
    <source>
        <dbReference type="EMBL" id="PNH19367.1"/>
    </source>
</evidence>
<evidence type="ECO:0008006" key="4">
    <source>
        <dbReference type="Google" id="ProtNLM"/>
    </source>
</evidence>
<feature type="transmembrane region" description="Helical" evidence="1">
    <location>
        <begin position="20"/>
        <end position="45"/>
    </location>
</feature>
<dbReference type="EMBL" id="NBZD01000001">
    <property type="protein sequence ID" value="PNH19367.1"/>
    <property type="molecule type" value="Genomic_DNA"/>
</dbReference>
<dbReference type="InterPro" id="IPR006938">
    <property type="entry name" value="DUF624"/>
</dbReference>
<proteinExistence type="predicted"/>
<evidence type="ECO:0000256" key="1">
    <source>
        <dbReference type="SAM" id="Phobius"/>
    </source>
</evidence>
<comment type="caution">
    <text evidence="2">The sequence shown here is derived from an EMBL/GenBank/DDBJ whole genome shotgun (WGS) entry which is preliminary data.</text>
</comment>
<gene>
    <name evidence="2" type="ORF">B7R76_00295</name>
</gene>
<dbReference type="Pfam" id="PF04854">
    <property type="entry name" value="DUF624"/>
    <property type="match status" value="1"/>
</dbReference>
<dbReference type="AlphaFoldDB" id="A0A2J8B3L4"/>
<feature type="transmembrane region" description="Helical" evidence="1">
    <location>
        <begin position="144"/>
        <end position="167"/>
    </location>
</feature>
<organism evidence="2 3">
    <name type="scientific">Mageeibacillus indolicus</name>
    <dbReference type="NCBI Taxonomy" id="884684"/>
    <lineage>
        <taxon>Bacteria</taxon>
        <taxon>Bacillati</taxon>
        <taxon>Bacillota</taxon>
        <taxon>Clostridia</taxon>
        <taxon>Eubacteriales</taxon>
        <taxon>Oscillospiraceae</taxon>
        <taxon>Mageeibacillus</taxon>
    </lineage>
</organism>
<keyword evidence="1" id="KW-1133">Transmembrane helix</keyword>
<sequence length="206" mass="23228">MRLFDPDNALFRRVGMVADVFGLSILWLFTSAPLFTMALTSAALYDAVYHSLRLKEGHAYARFWQSCRQNWRILLPAGLIWGVAAYWLYYAVSLAGALAHGGDKTAIIIYTAAKILLVIPFGWCVWSVVILARFRRTLKEAHVLGFKLALASLPSTIVMVLLVVEIFKLGAKYYFTTLVSPVLTAWLLSLFAERIFAKYTKDDSEH</sequence>
<accession>A0A2J8B3L4</accession>